<dbReference type="AlphaFoldDB" id="A0A364JSR1"/>
<evidence type="ECO:0000313" key="2">
    <source>
        <dbReference type="Proteomes" id="UP000249453"/>
    </source>
</evidence>
<sequence>MARFSVNYSFHARAYETIEASSLEEAKALIYAKVGADDFELDADEIDGVDFDVTELHPVTRGGREIWTTYVRDSDVRGHGSALAETPLFGAV</sequence>
<dbReference type="EMBL" id="QLMK01000014">
    <property type="protein sequence ID" value="RAK26346.1"/>
    <property type="molecule type" value="Genomic_DNA"/>
</dbReference>
<name>A0A364JSR1_9HYPH</name>
<proteinExistence type="predicted"/>
<comment type="caution">
    <text evidence="1">The sequence shown here is derived from an EMBL/GenBank/DDBJ whole genome shotgun (WGS) entry which is preliminary data.</text>
</comment>
<dbReference type="RefSeq" id="WP_111576070.1">
    <property type="nucleotide sequence ID" value="NZ_JBHEEY010000025.1"/>
</dbReference>
<reference evidence="1 2" key="1">
    <citation type="submission" date="2018-06" db="EMBL/GenBank/DDBJ databases">
        <title>Genomic Encyclopedia of Type Strains, Phase IV (KMG-IV): sequencing the most valuable type-strain genomes for metagenomic binning, comparative biology and taxonomic classification.</title>
        <authorList>
            <person name="Goeker M."/>
        </authorList>
    </citation>
    <scope>NUCLEOTIDE SEQUENCE [LARGE SCALE GENOMIC DNA]</scope>
    <source>
        <strain evidence="1 2">DSM 26720</strain>
    </source>
</reference>
<evidence type="ECO:0000313" key="1">
    <source>
        <dbReference type="EMBL" id="RAK26346.1"/>
    </source>
</evidence>
<accession>A0A364JSR1</accession>
<keyword evidence="2" id="KW-1185">Reference proteome</keyword>
<protein>
    <submittedName>
        <fullName evidence="1">Uncharacterized protein</fullName>
    </submittedName>
</protein>
<dbReference type="OrthoDB" id="8421807at2"/>
<gene>
    <name evidence="1" type="ORF">C7374_11431</name>
</gene>
<dbReference type="Proteomes" id="UP000249453">
    <property type="component" value="Unassembled WGS sequence"/>
</dbReference>
<organism evidence="1 2">
    <name type="scientific">Falsochrobactrum ovis</name>
    <dbReference type="NCBI Taxonomy" id="1293442"/>
    <lineage>
        <taxon>Bacteria</taxon>
        <taxon>Pseudomonadati</taxon>
        <taxon>Pseudomonadota</taxon>
        <taxon>Alphaproteobacteria</taxon>
        <taxon>Hyphomicrobiales</taxon>
        <taxon>Brucellaceae</taxon>
        <taxon>Falsochrobactrum</taxon>
    </lineage>
</organism>